<dbReference type="AlphaFoldDB" id="A0A6B0U2D8"/>
<dbReference type="EMBL" id="GIFC01004529">
    <property type="protein sequence ID" value="MXU86612.1"/>
    <property type="molecule type" value="Transcribed_RNA"/>
</dbReference>
<protein>
    <submittedName>
        <fullName evidence="1">Putative secreted protein</fullName>
    </submittedName>
</protein>
<evidence type="ECO:0000313" key="1">
    <source>
        <dbReference type="EMBL" id="MXU86612.1"/>
    </source>
</evidence>
<reference evidence="1" key="1">
    <citation type="submission" date="2019-12" db="EMBL/GenBank/DDBJ databases">
        <title>An insight into the sialome of adult female Ixodes ricinus ticks feeding for 6 days.</title>
        <authorList>
            <person name="Perner J."/>
            <person name="Ribeiro J.M.C."/>
        </authorList>
    </citation>
    <scope>NUCLEOTIDE SEQUENCE</scope>
    <source>
        <strain evidence="1">Semi-engorged</strain>
        <tissue evidence="1">Salivary glands</tissue>
    </source>
</reference>
<name>A0A6B0U2D8_IXORI</name>
<proteinExistence type="predicted"/>
<accession>A0A6B0U2D8</accession>
<sequence length="92" mass="10088">MRLVFVTSSSVSCCFPLVKAGMFRLIPWISRCVSKVKPLTAMIPSPGSRWSSTPQVLTIVLSDARPPYTFETNIMSPFGAITVRNLAVLEAL</sequence>
<organism evidence="1">
    <name type="scientific">Ixodes ricinus</name>
    <name type="common">Common tick</name>
    <name type="synonym">Acarus ricinus</name>
    <dbReference type="NCBI Taxonomy" id="34613"/>
    <lineage>
        <taxon>Eukaryota</taxon>
        <taxon>Metazoa</taxon>
        <taxon>Ecdysozoa</taxon>
        <taxon>Arthropoda</taxon>
        <taxon>Chelicerata</taxon>
        <taxon>Arachnida</taxon>
        <taxon>Acari</taxon>
        <taxon>Parasitiformes</taxon>
        <taxon>Ixodida</taxon>
        <taxon>Ixodoidea</taxon>
        <taxon>Ixodidae</taxon>
        <taxon>Ixodinae</taxon>
        <taxon>Ixodes</taxon>
    </lineage>
</organism>